<dbReference type="Proteomes" id="UP001174936">
    <property type="component" value="Unassembled WGS sequence"/>
</dbReference>
<keyword evidence="3" id="KW-1185">Reference proteome</keyword>
<dbReference type="PANTHER" id="PTHR24148">
    <property type="entry name" value="ANKYRIN REPEAT DOMAIN-CONTAINING PROTEIN 39 HOMOLOG-RELATED"/>
    <property type="match status" value="1"/>
</dbReference>
<gene>
    <name evidence="2" type="ORF">B0T16DRAFT_446877</name>
</gene>
<protein>
    <submittedName>
        <fullName evidence="2">Heterokaryon incompatibility protein-domain-containing protein</fullName>
    </submittedName>
</protein>
<evidence type="ECO:0000313" key="3">
    <source>
        <dbReference type="Proteomes" id="UP001174936"/>
    </source>
</evidence>
<evidence type="ECO:0000259" key="1">
    <source>
        <dbReference type="Pfam" id="PF06985"/>
    </source>
</evidence>
<feature type="domain" description="Heterokaryon incompatibility" evidence="1">
    <location>
        <begin position="58"/>
        <end position="225"/>
    </location>
</feature>
<evidence type="ECO:0000313" key="2">
    <source>
        <dbReference type="EMBL" id="KAK0647040.1"/>
    </source>
</evidence>
<name>A0AA39Y9M2_9PEZI</name>
<reference evidence="2" key="1">
    <citation type="submission" date="2023-06" db="EMBL/GenBank/DDBJ databases">
        <title>Genome-scale phylogeny and comparative genomics of the fungal order Sordariales.</title>
        <authorList>
            <consortium name="Lawrence Berkeley National Laboratory"/>
            <person name="Hensen N."/>
            <person name="Bonometti L."/>
            <person name="Westerberg I."/>
            <person name="Brannstrom I.O."/>
            <person name="Guillou S."/>
            <person name="Cros-Aarteil S."/>
            <person name="Calhoun S."/>
            <person name="Haridas S."/>
            <person name="Kuo A."/>
            <person name="Mondo S."/>
            <person name="Pangilinan J."/>
            <person name="Riley R."/>
            <person name="Labutti K."/>
            <person name="Andreopoulos B."/>
            <person name="Lipzen A."/>
            <person name="Chen C."/>
            <person name="Yanf M."/>
            <person name="Daum C."/>
            <person name="Ng V."/>
            <person name="Clum A."/>
            <person name="Steindorff A."/>
            <person name="Ohm R."/>
            <person name="Martin F."/>
            <person name="Silar P."/>
            <person name="Natvig D."/>
            <person name="Lalanne C."/>
            <person name="Gautier V."/>
            <person name="Ament-Velasquez S.L."/>
            <person name="Kruys A."/>
            <person name="Hutchinson M.I."/>
            <person name="Powell A.J."/>
            <person name="Barry K."/>
            <person name="Miller A.N."/>
            <person name="Grigoriev I.V."/>
            <person name="Debuchy R."/>
            <person name="Gladieux P."/>
            <person name="Thoren M.H."/>
            <person name="Johannesson H."/>
        </authorList>
    </citation>
    <scope>NUCLEOTIDE SEQUENCE</scope>
    <source>
        <strain evidence="2">SMH2532-1</strain>
    </source>
</reference>
<dbReference type="Pfam" id="PF06985">
    <property type="entry name" value="HET"/>
    <property type="match status" value="1"/>
</dbReference>
<proteinExistence type="predicted"/>
<dbReference type="InterPro" id="IPR010730">
    <property type="entry name" value="HET"/>
</dbReference>
<dbReference type="PANTHER" id="PTHR24148:SF73">
    <property type="entry name" value="HET DOMAIN PROTEIN (AFU_ORTHOLOGUE AFUA_8G01020)"/>
    <property type="match status" value="1"/>
</dbReference>
<accession>A0AA39Y9M2</accession>
<sequence length="624" mass="70862">MAPWLAVLDPFRYHYRPLEENQIRVLRLLPPSKVSGSSPDSTIECKIIHVLLSDWTPYEALSYAWGSNALTKTIHVKGSGRHFRSGTIRITESLWAALIHLRKASESRDLWIDQLCINQNDKAEKSVQVNRMGEVYSKSTSTVIWLGPQDNRDAILLNELYGKLSRGGGDIDTRGLLTMDQRTLVALIGTSTQQEHEDRMIYAYRRLLERFLALPWFSRAWVYQEAVLAESVIVVWGNIFLPFDFITGLLVSVYGLAKGSPDDQEWHKRIKNTPGFAPLRAIYHDRNAHREGQLNFLHVLWHARKHLSAGDNRDYVYAFRGVNKHIDDKPSQPNTRIQDQIVPDYKDSATSTVYTDLALITIRTTNTLGILDYIVPTKPTQDPPRDPLQDTSSLPSWVPNWSNRNFQCGGPIFDPQIPWPTSACSWKPWTPRLSPSRNELPVSGYIISRVESIIDHRFQHTYFSSTLKTALGLENLVALLKEAVGNLHQAPEWSSKHKIRETALSTILANGAFTLTHQLQYPIRDLLQAYDSEGVITSNDQEDVEPLAAYMGISSQKEKDEKLRRYLRQSGEMATGKRVFLTQGLDIGLGYATVKKGDLEKGLRHGCVVYDAAQQAIQRHRRSL</sequence>
<comment type="caution">
    <text evidence="2">The sequence shown here is derived from an EMBL/GenBank/DDBJ whole genome shotgun (WGS) entry which is preliminary data.</text>
</comment>
<organism evidence="2 3">
    <name type="scientific">Cercophora newfieldiana</name>
    <dbReference type="NCBI Taxonomy" id="92897"/>
    <lineage>
        <taxon>Eukaryota</taxon>
        <taxon>Fungi</taxon>
        <taxon>Dikarya</taxon>
        <taxon>Ascomycota</taxon>
        <taxon>Pezizomycotina</taxon>
        <taxon>Sordariomycetes</taxon>
        <taxon>Sordariomycetidae</taxon>
        <taxon>Sordariales</taxon>
        <taxon>Lasiosphaeriaceae</taxon>
        <taxon>Cercophora</taxon>
    </lineage>
</organism>
<dbReference type="InterPro" id="IPR052895">
    <property type="entry name" value="HetReg/Transcr_Mod"/>
</dbReference>
<dbReference type="EMBL" id="JAULSV010000004">
    <property type="protein sequence ID" value="KAK0647040.1"/>
    <property type="molecule type" value="Genomic_DNA"/>
</dbReference>
<dbReference type="AlphaFoldDB" id="A0AA39Y9M2"/>